<dbReference type="PROSITE" id="PS50928">
    <property type="entry name" value="ABC_TM1"/>
    <property type="match status" value="1"/>
</dbReference>
<feature type="transmembrane region" description="Helical" evidence="7">
    <location>
        <begin position="146"/>
        <end position="169"/>
    </location>
</feature>
<keyword evidence="3" id="KW-1003">Cell membrane</keyword>
<feature type="transmembrane region" description="Helical" evidence="7">
    <location>
        <begin position="292"/>
        <end position="320"/>
    </location>
</feature>
<keyword evidence="2 7" id="KW-0813">Transport</keyword>
<feature type="compositionally biased region" description="Low complexity" evidence="8">
    <location>
        <begin position="11"/>
        <end position="33"/>
    </location>
</feature>
<keyword evidence="6 7" id="KW-0472">Membrane</keyword>
<feature type="compositionally biased region" description="Basic and acidic residues" evidence="8">
    <location>
        <begin position="1"/>
        <end position="10"/>
    </location>
</feature>
<keyword evidence="5 7" id="KW-1133">Transmembrane helix</keyword>
<evidence type="ECO:0000256" key="7">
    <source>
        <dbReference type="RuleBase" id="RU363032"/>
    </source>
</evidence>
<dbReference type="Pfam" id="PF00528">
    <property type="entry name" value="BPD_transp_1"/>
    <property type="match status" value="1"/>
</dbReference>
<evidence type="ECO:0000256" key="6">
    <source>
        <dbReference type="ARBA" id="ARBA00023136"/>
    </source>
</evidence>
<dbReference type="InterPro" id="IPR035906">
    <property type="entry name" value="MetI-like_sf"/>
</dbReference>
<dbReference type="CDD" id="cd06261">
    <property type="entry name" value="TM_PBP2"/>
    <property type="match status" value="1"/>
</dbReference>
<accession>A0ABN3DHN2</accession>
<evidence type="ECO:0000256" key="8">
    <source>
        <dbReference type="SAM" id="MobiDB-lite"/>
    </source>
</evidence>
<proteinExistence type="inferred from homology"/>
<reference evidence="10 11" key="1">
    <citation type="journal article" date="2019" name="Int. J. Syst. Evol. Microbiol.">
        <title>The Global Catalogue of Microorganisms (GCM) 10K type strain sequencing project: providing services to taxonomists for standard genome sequencing and annotation.</title>
        <authorList>
            <consortium name="The Broad Institute Genomics Platform"/>
            <consortium name="The Broad Institute Genome Sequencing Center for Infectious Disease"/>
            <person name="Wu L."/>
            <person name="Ma J."/>
        </authorList>
    </citation>
    <scope>NUCLEOTIDE SEQUENCE [LARGE SCALE GENOMIC DNA]</scope>
    <source>
        <strain evidence="10 11">JCM 16117</strain>
    </source>
</reference>
<feature type="domain" description="ABC transmembrane type-1" evidence="9">
    <location>
        <begin position="110"/>
        <end position="324"/>
    </location>
</feature>
<gene>
    <name evidence="10" type="ORF">GCM10009851_15380</name>
</gene>
<feature type="transmembrane region" description="Helical" evidence="7">
    <location>
        <begin position="114"/>
        <end position="134"/>
    </location>
</feature>
<comment type="similarity">
    <text evidence="7">Belongs to the binding-protein-dependent transport system permease family.</text>
</comment>
<keyword evidence="4 7" id="KW-0812">Transmembrane</keyword>
<comment type="subcellular location">
    <subcellularLocation>
        <location evidence="1 7">Cell membrane</location>
        <topology evidence="1 7">Multi-pass membrane protein</topology>
    </subcellularLocation>
</comment>
<evidence type="ECO:0000256" key="1">
    <source>
        <dbReference type="ARBA" id="ARBA00004651"/>
    </source>
</evidence>
<feature type="transmembrane region" description="Helical" evidence="7">
    <location>
        <begin position="53"/>
        <end position="81"/>
    </location>
</feature>
<dbReference type="EMBL" id="BAAAQY010000004">
    <property type="protein sequence ID" value="GAA2231416.1"/>
    <property type="molecule type" value="Genomic_DNA"/>
</dbReference>
<name>A0ABN3DHN2_9MICO</name>
<evidence type="ECO:0000313" key="11">
    <source>
        <dbReference type="Proteomes" id="UP001500929"/>
    </source>
</evidence>
<evidence type="ECO:0000256" key="5">
    <source>
        <dbReference type="ARBA" id="ARBA00022989"/>
    </source>
</evidence>
<feature type="region of interest" description="Disordered" evidence="8">
    <location>
        <begin position="1"/>
        <end position="47"/>
    </location>
</feature>
<comment type="caution">
    <text evidence="10">The sequence shown here is derived from an EMBL/GenBank/DDBJ whole genome shotgun (WGS) entry which is preliminary data.</text>
</comment>
<evidence type="ECO:0000256" key="4">
    <source>
        <dbReference type="ARBA" id="ARBA00022692"/>
    </source>
</evidence>
<evidence type="ECO:0000256" key="2">
    <source>
        <dbReference type="ARBA" id="ARBA00022448"/>
    </source>
</evidence>
<dbReference type="Gene3D" id="1.10.3720.10">
    <property type="entry name" value="MetI-like"/>
    <property type="match status" value="1"/>
</dbReference>
<dbReference type="PANTHER" id="PTHR30193">
    <property type="entry name" value="ABC TRANSPORTER PERMEASE PROTEIN"/>
    <property type="match status" value="1"/>
</dbReference>
<feature type="compositionally biased region" description="Basic residues" evidence="8">
    <location>
        <begin position="34"/>
        <end position="47"/>
    </location>
</feature>
<evidence type="ECO:0000313" key="10">
    <source>
        <dbReference type="EMBL" id="GAA2231416.1"/>
    </source>
</evidence>
<organism evidence="10 11">
    <name type="scientific">Herbiconiux moechotypicola</name>
    <dbReference type="NCBI Taxonomy" id="637393"/>
    <lineage>
        <taxon>Bacteria</taxon>
        <taxon>Bacillati</taxon>
        <taxon>Actinomycetota</taxon>
        <taxon>Actinomycetes</taxon>
        <taxon>Micrococcales</taxon>
        <taxon>Microbacteriaceae</taxon>
        <taxon>Herbiconiux</taxon>
    </lineage>
</organism>
<dbReference type="PANTHER" id="PTHR30193:SF37">
    <property type="entry name" value="INNER MEMBRANE ABC TRANSPORTER PERMEASE PROTEIN YCJO"/>
    <property type="match status" value="1"/>
</dbReference>
<dbReference type="InterPro" id="IPR051393">
    <property type="entry name" value="ABC_transporter_permease"/>
</dbReference>
<keyword evidence="11" id="KW-1185">Reference proteome</keyword>
<dbReference type="InterPro" id="IPR000515">
    <property type="entry name" value="MetI-like"/>
</dbReference>
<evidence type="ECO:0000256" key="3">
    <source>
        <dbReference type="ARBA" id="ARBA00022475"/>
    </source>
</evidence>
<dbReference type="SUPFAM" id="SSF161098">
    <property type="entry name" value="MetI-like"/>
    <property type="match status" value="1"/>
</dbReference>
<dbReference type="Proteomes" id="UP001500929">
    <property type="component" value="Unassembled WGS sequence"/>
</dbReference>
<dbReference type="RefSeq" id="WP_259479037.1">
    <property type="nucleotide sequence ID" value="NZ_BAAAQY010000004.1"/>
</dbReference>
<sequence length="335" mass="36800">MTRLTVERDAGLAAGGSAQPSGSPAGAADAGSPRIRRPRRAGRNRRTRDTRAAVAFLTPSLIAFAIFVFAPSIAVVVLSFFRWNLLSDGTFIGVDNFVRLFSDTRLADVYRSTAFMAVVILAVNVVIGLLLAVLLETRMPNWLRGFFRLSFLFPFVVSSSAVALIWRFLLNKDLGLVNYWLGLIGIDRIDWLGSSFWAPISVIIVSSWKTVGFSILIYIAGLQSIPTEIREAAIVDGANAWQRFFRITLPLLSPTVLFLLVINTISAFQLFAEPKVLTGGGPGDASRTIVQYIYDLAFGAFDLGYASAVGLTLLVVLIVLTTIQFRVSKKWTHYQ</sequence>
<feature type="transmembrane region" description="Helical" evidence="7">
    <location>
        <begin position="251"/>
        <end position="272"/>
    </location>
</feature>
<feature type="transmembrane region" description="Helical" evidence="7">
    <location>
        <begin position="196"/>
        <end position="220"/>
    </location>
</feature>
<protein>
    <submittedName>
        <fullName evidence="10">Sugar ABC transporter permease</fullName>
    </submittedName>
</protein>
<evidence type="ECO:0000259" key="9">
    <source>
        <dbReference type="PROSITE" id="PS50928"/>
    </source>
</evidence>